<name>A0A084JMI8_9FIRM</name>
<comment type="caution">
    <text evidence="1">The sequence shown here is derived from an EMBL/GenBank/DDBJ whole genome shotgun (WGS) entry which is preliminary data.</text>
</comment>
<evidence type="ECO:0000313" key="1">
    <source>
        <dbReference type="EMBL" id="KEZ90172.1"/>
    </source>
</evidence>
<accession>A0A084JMI8</accession>
<dbReference type="EMBL" id="JPME01000012">
    <property type="protein sequence ID" value="KEZ90172.1"/>
    <property type="molecule type" value="Genomic_DNA"/>
</dbReference>
<dbReference type="Proteomes" id="UP000028525">
    <property type="component" value="Unassembled WGS sequence"/>
</dbReference>
<proteinExistence type="predicted"/>
<sequence>MFTYTHKNAGCRDISMKITLEFHLYQEPNNQSEILLPESNNDLLFFLKDFSAIHIKNRKSASFDYDLFIFYSLSP</sequence>
<protein>
    <submittedName>
        <fullName evidence="1">Uncharacterized protein</fullName>
    </submittedName>
</protein>
<keyword evidence="2" id="KW-1185">Reference proteome</keyword>
<dbReference type="AlphaFoldDB" id="A0A084JMI8"/>
<evidence type="ECO:0000313" key="2">
    <source>
        <dbReference type="Proteomes" id="UP000028525"/>
    </source>
</evidence>
<gene>
    <name evidence="1" type="ORF">IO98_09380</name>
</gene>
<reference evidence="1 2" key="1">
    <citation type="submission" date="2014-07" db="EMBL/GenBank/DDBJ databases">
        <title>Draft genome of Clostridium celerecrescens 152B isolated from sediments associated with methane hydrate from Krishna Godavari basin.</title>
        <authorList>
            <person name="Honkalas V.S."/>
            <person name="Dabir A.P."/>
            <person name="Arora P."/>
            <person name="Dhakephalkar P.K."/>
        </authorList>
    </citation>
    <scope>NUCLEOTIDE SEQUENCE [LARGE SCALE GENOMIC DNA]</scope>
    <source>
        <strain evidence="1 2">152B</strain>
    </source>
</reference>
<organism evidence="1 2">
    <name type="scientific">Lacrimispora celerecrescens</name>
    <dbReference type="NCBI Taxonomy" id="29354"/>
    <lineage>
        <taxon>Bacteria</taxon>
        <taxon>Bacillati</taxon>
        <taxon>Bacillota</taxon>
        <taxon>Clostridia</taxon>
        <taxon>Lachnospirales</taxon>
        <taxon>Lachnospiraceae</taxon>
        <taxon>Lacrimispora</taxon>
    </lineage>
</organism>